<dbReference type="Gene3D" id="3.40.50.200">
    <property type="entry name" value="Peptidase S8/S53 domain"/>
    <property type="match status" value="1"/>
</dbReference>
<feature type="region of interest" description="Disordered" evidence="7">
    <location>
        <begin position="544"/>
        <end position="563"/>
    </location>
</feature>
<evidence type="ECO:0000256" key="7">
    <source>
        <dbReference type="SAM" id="MobiDB-lite"/>
    </source>
</evidence>
<dbReference type="PANTHER" id="PTHR43806:SF11">
    <property type="entry name" value="CEREVISIN-RELATED"/>
    <property type="match status" value="1"/>
</dbReference>
<dbReference type="Gene3D" id="2.60.120.1290">
    <property type="match status" value="1"/>
</dbReference>
<keyword evidence="8" id="KW-0472">Membrane</keyword>
<dbReference type="InterPro" id="IPR023827">
    <property type="entry name" value="Peptidase_S8_Asp-AS"/>
</dbReference>
<keyword evidence="9" id="KW-0732">Signal</keyword>
<feature type="compositionally biased region" description="Low complexity" evidence="7">
    <location>
        <begin position="546"/>
        <end position="559"/>
    </location>
</feature>
<feature type="signal peptide" evidence="9">
    <location>
        <begin position="1"/>
        <end position="20"/>
    </location>
</feature>
<dbReference type="InterPro" id="IPR036852">
    <property type="entry name" value="Peptidase_S8/S53_dom_sf"/>
</dbReference>
<feature type="active site" description="Charge relay system" evidence="5">
    <location>
        <position position="228"/>
    </location>
</feature>
<dbReference type="InterPro" id="IPR015500">
    <property type="entry name" value="Peptidase_S8_subtilisin-rel"/>
</dbReference>
<dbReference type="InterPro" id="IPR024038">
    <property type="entry name" value="MYXO-CTERM"/>
</dbReference>
<feature type="domain" description="Peptidase S8/S53" evidence="10">
    <location>
        <begin position="486"/>
        <end position="639"/>
    </location>
</feature>
<dbReference type="PANTHER" id="PTHR43806">
    <property type="entry name" value="PEPTIDASE S8"/>
    <property type="match status" value="1"/>
</dbReference>
<evidence type="ECO:0000256" key="9">
    <source>
        <dbReference type="SAM" id="SignalP"/>
    </source>
</evidence>
<feature type="active site" description="Charge relay system" evidence="5">
    <location>
        <position position="168"/>
    </location>
</feature>
<keyword evidence="12" id="KW-1185">Reference proteome</keyword>
<keyword evidence="4 5" id="KW-0720">Serine protease</keyword>
<dbReference type="Pfam" id="PF00082">
    <property type="entry name" value="Peptidase_S8"/>
    <property type="match status" value="2"/>
</dbReference>
<keyword evidence="3 5" id="KW-0378">Hydrolase</keyword>
<dbReference type="EMBL" id="CP089984">
    <property type="protein sequence ID" value="WXB20041.1"/>
    <property type="molecule type" value="Genomic_DNA"/>
</dbReference>
<dbReference type="PROSITE" id="PS51892">
    <property type="entry name" value="SUBTILASE"/>
    <property type="match status" value="1"/>
</dbReference>
<dbReference type="InterPro" id="IPR022398">
    <property type="entry name" value="Peptidase_S8_His-AS"/>
</dbReference>
<feature type="transmembrane region" description="Helical" evidence="8">
    <location>
        <begin position="692"/>
        <end position="714"/>
    </location>
</feature>
<dbReference type="PROSITE" id="PS00136">
    <property type="entry name" value="SUBTILASE_ASP"/>
    <property type="match status" value="1"/>
</dbReference>
<keyword evidence="8" id="KW-1133">Transmembrane helix</keyword>
<keyword evidence="2 5" id="KW-0645">Protease</keyword>
<evidence type="ECO:0000256" key="8">
    <source>
        <dbReference type="SAM" id="Phobius"/>
    </source>
</evidence>
<evidence type="ECO:0000313" key="12">
    <source>
        <dbReference type="Proteomes" id="UP001370348"/>
    </source>
</evidence>
<evidence type="ECO:0000313" key="11">
    <source>
        <dbReference type="EMBL" id="WXB20041.1"/>
    </source>
</evidence>
<dbReference type="SUPFAM" id="SSF52743">
    <property type="entry name" value="Subtilisin-like"/>
    <property type="match status" value="1"/>
</dbReference>
<protein>
    <submittedName>
        <fullName evidence="11">S8 family serine peptidase</fullName>
    </submittedName>
</protein>
<evidence type="ECO:0000256" key="3">
    <source>
        <dbReference type="ARBA" id="ARBA00022801"/>
    </source>
</evidence>
<reference evidence="11 12" key="1">
    <citation type="submission" date="2021-12" db="EMBL/GenBank/DDBJ databases">
        <title>Discovery of the Pendulisporaceae a myxobacterial family with distinct sporulation behavior and unique specialized metabolism.</title>
        <authorList>
            <person name="Garcia R."/>
            <person name="Popoff A."/>
            <person name="Bader C.D."/>
            <person name="Loehr J."/>
            <person name="Walesch S."/>
            <person name="Walt C."/>
            <person name="Boldt J."/>
            <person name="Bunk B."/>
            <person name="Haeckl F.J.F.P.J."/>
            <person name="Gunesch A.P."/>
            <person name="Birkelbach J."/>
            <person name="Nuebel U."/>
            <person name="Pietschmann T."/>
            <person name="Bach T."/>
            <person name="Mueller R."/>
        </authorList>
    </citation>
    <scope>NUCLEOTIDE SEQUENCE [LARGE SCALE GENOMIC DNA]</scope>
    <source>
        <strain evidence="11 12">MSr11954</strain>
    </source>
</reference>
<dbReference type="InterPro" id="IPR050131">
    <property type="entry name" value="Peptidase_S8_subtilisin-like"/>
</dbReference>
<feature type="chain" id="PRO_5047236114" evidence="9">
    <location>
        <begin position="21"/>
        <end position="723"/>
    </location>
</feature>
<dbReference type="PROSITE" id="PS00137">
    <property type="entry name" value="SUBTILASE_HIS"/>
    <property type="match status" value="1"/>
</dbReference>
<evidence type="ECO:0000256" key="1">
    <source>
        <dbReference type="ARBA" id="ARBA00011073"/>
    </source>
</evidence>
<evidence type="ECO:0000256" key="6">
    <source>
        <dbReference type="RuleBase" id="RU003355"/>
    </source>
</evidence>
<feature type="active site" description="Charge relay system" evidence="5">
    <location>
        <position position="602"/>
    </location>
</feature>
<dbReference type="InterPro" id="IPR023828">
    <property type="entry name" value="Peptidase_S8_Ser-AS"/>
</dbReference>
<name>A0ABZ2MC18_9BACT</name>
<evidence type="ECO:0000256" key="5">
    <source>
        <dbReference type="PROSITE-ProRule" id="PRU01240"/>
    </source>
</evidence>
<dbReference type="Proteomes" id="UP001370348">
    <property type="component" value="Chromosome"/>
</dbReference>
<dbReference type="PROSITE" id="PS51257">
    <property type="entry name" value="PROKAR_LIPOPROTEIN"/>
    <property type="match status" value="1"/>
</dbReference>
<feature type="region of interest" description="Disordered" evidence="7">
    <location>
        <begin position="664"/>
        <end position="694"/>
    </location>
</feature>
<gene>
    <name evidence="11" type="ORF">LZC94_22800</name>
</gene>
<organism evidence="11 12">
    <name type="scientific">Pendulispora albinea</name>
    <dbReference type="NCBI Taxonomy" id="2741071"/>
    <lineage>
        <taxon>Bacteria</taxon>
        <taxon>Pseudomonadati</taxon>
        <taxon>Myxococcota</taxon>
        <taxon>Myxococcia</taxon>
        <taxon>Myxococcales</taxon>
        <taxon>Sorangiineae</taxon>
        <taxon>Pendulisporaceae</taxon>
        <taxon>Pendulispora</taxon>
    </lineage>
</organism>
<accession>A0ABZ2MC18</accession>
<evidence type="ECO:0000256" key="2">
    <source>
        <dbReference type="ARBA" id="ARBA00022670"/>
    </source>
</evidence>
<dbReference type="PROSITE" id="PS00138">
    <property type="entry name" value="SUBTILASE_SER"/>
    <property type="match status" value="1"/>
</dbReference>
<dbReference type="NCBIfam" id="TIGR03901">
    <property type="entry name" value="MYXO-CTERM"/>
    <property type="match status" value="1"/>
</dbReference>
<sequence>MKKLGLPHLCVLAWAGITGAAACSDSSAKAPGEGEPTATAFTRASLSTDSWSKLDATLRVQALEEPPAREVRAIFVQSNEPEETRRIIEAIGGQVGTIAGDVLTARVPLGAIDTIATARAVTRIEGALPLRAKLDKAIAASKVDKVRAGAAPLPAPFTGAGVVVGVVDAGIDLRHTAFKKADGKTRILSIWDQGQKGAAPPAGFRYGSECTAAQIDANQCAHASTADHGTHVTGIAAGGKVGDSPYIGAAPDADIVFVEVGAAPGLAKDVAFTTAVCDGASYIFKAAAAVNKPAVVNMSLGEHTGPHDGSSLADRCLDNLSGPGKILVAAAGNEGRGTKHAELGAPVLVHATATASSTPVVLKWLPGKDDDTKVTQEKLNVWADPNVELSIQVGFDAGDGSPTFSKPITAKQPLTKTMLTDGNVTVGPVAGDTSPIPAPAARGTQIVLEDGDKDGQEAQKLWLVKITGNGRFDAFIDTTGGGGFLASGQDRGVTVDSNMTIGFPAIASKVLAVGSYTSRNTWKAADGSEQVEKGDDDKPVTLGALSGFSSRGPSRNPSGPMKPDITAPGEVVIAALHAGAKPSAEKIVKASPDGFLISQGTSMASPMVAGIVALMLQRNPTLTVDDIRGIFDRTAVKPEGVANPSPTDWGRGKVDAFAAVIATPAPAPRPDADGGAGNPSNGGSKNDGGCQVAGTGGLVPGFGAGAMALASILVRRRRRGKAS</sequence>
<feature type="domain" description="Peptidase S8/S53" evidence="10">
    <location>
        <begin position="159"/>
        <end position="346"/>
    </location>
</feature>
<keyword evidence="8" id="KW-0812">Transmembrane</keyword>
<proteinExistence type="inferred from homology"/>
<evidence type="ECO:0000256" key="4">
    <source>
        <dbReference type="ARBA" id="ARBA00022825"/>
    </source>
</evidence>
<dbReference type="InterPro" id="IPR000209">
    <property type="entry name" value="Peptidase_S8/S53_dom"/>
</dbReference>
<evidence type="ECO:0000259" key="10">
    <source>
        <dbReference type="Pfam" id="PF00082"/>
    </source>
</evidence>
<comment type="similarity">
    <text evidence="1 5 6">Belongs to the peptidase S8 family.</text>
</comment>
<dbReference type="PRINTS" id="PR00723">
    <property type="entry name" value="SUBTILISIN"/>
</dbReference>
<dbReference type="RefSeq" id="WP_394829641.1">
    <property type="nucleotide sequence ID" value="NZ_CP089984.1"/>
</dbReference>